<gene>
    <name evidence="1" type="ORF">DARMORV10_C08P48620.1</name>
</gene>
<evidence type="ECO:0000313" key="1">
    <source>
        <dbReference type="EMBL" id="CAF2115956.1"/>
    </source>
</evidence>
<dbReference type="Proteomes" id="UP001295469">
    <property type="component" value="Chromosome C08"/>
</dbReference>
<sequence length="88" mass="9858">MPPMHTKTVREVPQYEINPSKLDFKGVAITVALKMVAGVDCSDSVVVGRISTKDEGEKPSTWPSDTDVDFKVKKKTFHVENLYKYSVI</sequence>
<dbReference type="EMBL" id="HG994372">
    <property type="protein sequence ID" value="CAF2115956.1"/>
    <property type="molecule type" value="Genomic_DNA"/>
</dbReference>
<proteinExistence type="predicted"/>
<name>A0A816UVV8_BRANA</name>
<accession>A0A816UVV8</accession>
<protein>
    <submittedName>
        <fullName evidence="1">(rape) hypothetical protein</fullName>
    </submittedName>
</protein>
<reference evidence="1" key="1">
    <citation type="submission" date="2021-01" db="EMBL/GenBank/DDBJ databases">
        <authorList>
            <consortium name="Genoscope - CEA"/>
            <person name="William W."/>
        </authorList>
    </citation>
    <scope>NUCLEOTIDE SEQUENCE</scope>
</reference>
<dbReference type="AlphaFoldDB" id="A0A816UVV8"/>
<organism evidence="1">
    <name type="scientific">Brassica napus</name>
    <name type="common">Rape</name>
    <dbReference type="NCBI Taxonomy" id="3708"/>
    <lineage>
        <taxon>Eukaryota</taxon>
        <taxon>Viridiplantae</taxon>
        <taxon>Streptophyta</taxon>
        <taxon>Embryophyta</taxon>
        <taxon>Tracheophyta</taxon>
        <taxon>Spermatophyta</taxon>
        <taxon>Magnoliopsida</taxon>
        <taxon>eudicotyledons</taxon>
        <taxon>Gunneridae</taxon>
        <taxon>Pentapetalae</taxon>
        <taxon>rosids</taxon>
        <taxon>malvids</taxon>
        <taxon>Brassicales</taxon>
        <taxon>Brassicaceae</taxon>
        <taxon>Brassiceae</taxon>
        <taxon>Brassica</taxon>
    </lineage>
</organism>